<dbReference type="InterPro" id="IPR042067">
    <property type="entry name" value="Sip3_PH"/>
</dbReference>
<evidence type="ECO:0000259" key="7">
    <source>
        <dbReference type="PROSITE" id="PS51778"/>
    </source>
</evidence>
<dbReference type="Gene3D" id="1.20.1270.60">
    <property type="entry name" value="Arfaptin homology (AH) domain/BAR domain"/>
    <property type="match status" value="1"/>
</dbReference>
<dbReference type="SUPFAM" id="SSF50729">
    <property type="entry name" value="PH domain-like"/>
    <property type="match status" value="1"/>
</dbReference>
<feature type="compositionally biased region" description="Pro residues" evidence="5">
    <location>
        <begin position="7"/>
        <end position="19"/>
    </location>
</feature>
<dbReference type="SMART" id="SM00233">
    <property type="entry name" value="PH"/>
    <property type="match status" value="1"/>
</dbReference>
<dbReference type="CDD" id="cd13280">
    <property type="entry name" value="PH_SIP3"/>
    <property type="match status" value="1"/>
</dbReference>
<gene>
    <name evidence="8" type="ORF">E0L32_008229</name>
</gene>
<dbReference type="PROSITE" id="PS51778">
    <property type="entry name" value="VAST"/>
    <property type="match status" value="1"/>
</dbReference>
<dbReference type="InterPro" id="IPR004148">
    <property type="entry name" value="BAR_dom"/>
</dbReference>
<dbReference type="Pfam" id="PF00169">
    <property type="entry name" value="PH"/>
    <property type="match status" value="1"/>
</dbReference>
<feature type="region of interest" description="Disordered" evidence="5">
    <location>
        <begin position="461"/>
        <end position="499"/>
    </location>
</feature>
<dbReference type="InterPro" id="IPR001849">
    <property type="entry name" value="PH_domain"/>
</dbReference>
<organism evidence="8 9">
    <name type="scientific">Thyridium curvatum</name>
    <dbReference type="NCBI Taxonomy" id="1093900"/>
    <lineage>
        <taxon>Eukaryota</taxon>
        <taxon>Fungi</taxon>
        <taxon>Dikarya</taxon>
        <taxon>Ascomycota</taxon>
        <taxon>Pezizomycotina</taxon>
        <taxon>Sordariomycetes</taxon>
        <taxon>Sordariomycetidae</taxon>
        <taxon>Thyridiales</taxon>
        <taxon>Thyridiaceae</taxon>
        <taxon>Thyridium</taxon>
    </lineage>
</organism>
<evidence type="ECO:0008006" key="10">
    <source>
        <dbReference type="Google" id="ProtNLM"/>
    </source>
</evidence>
<dbReference type="InterPro" id="IPR027267">
    <property type="entry name" value="AH/BAR_dom_sf"/>
</dbReference>
<comment type="caution">
    <text evidence="8">The sequence shown here is derived from an EMBL/GenBank/DDBJ whole genome shotgun (WGS) entry which is preliminary data.</text>
</comment>
<dbReference type="GO" id="GO:0016020">
    <property type="term" value="C:membrane"/>
    <property type="evidence" value="ECO:0007669"/>
    <property type="project" value="UniProtKB-SubCell"/>
</dbReference>
<dbReference type="InParanoid" id="A0A507B2Q5"/>
<dbReference type="STRING" id="1093900.A0A507B2Q5"/>
<keyword evidence="9" id="KW-1185">Reference proteome</keyword>
<keyword evidence="4" id="KW-0472">Membrane</keyword>
<feature type="domain" description="VASt" evidence="7">
    <location>
        <begin position="933"/>
        <end position="1104"/>
    </location>
</feature>
<keyword evidence="2" id="KW-0812">Transmembrane</keyword>
<dbReference type="GeneID" id="41975676"/>
<evidence type="ECO:0000256" key="5">
    <source>
        <dbReference type="SAM" id="MobiDB-lite"/>
    </source>
</evidence>
<keyword evidence="3" id="KW-1133">Transmembrane helix</keyword>
<feature type="region of interest" description="Disordered" evidence="5">
    <location>
        <begin position="871"/>
        <end position="908"/>
    </location>
</feature>
<dbReference type="PROSITE" id="PS50003">
    <property type="entry name" value="PH_DOMAIN"/>
    <property type="match status" value="1"/>
</dbReference>
<evidence type="ECO:0000259" key="6">
    <source>
        <dbReference type="PROSITE" id="PS50003"/>
    </source>
</evidence>
<comment type="subcellular location">
    <subcellularLocation>
        <location evidence="1">Membrane</location>
    </subcellularLocation>
</comment>
<accession>A0A507B2Q5</accession>
<evidence type="ECO:0000256" key="3">
    <source>
        <dbReference type="ARBA" id="ARBA00022989"/>
    </source>
</evidence>
<proteinExistence type="predicted"/>
<feature type="domain" description="PH" evidence="6">
    <location>
        <begin position="320"/>
        <end position="419"/>
    </location>
</feature>
<feature type="region of interest" description="Disordered" evidence="5">
    <location>
        <begin position="1"/>
        <end position="30"/>
    </location>
</feature>
<evidence type="ECO:0000256" key="1">
    <source>
        <dbReference type="ARBA" id="ARBA00004370"/>
    </source>
</evidence>
<sequence length="1420" mass="157237">MADPAASPAPPKAVPPSTPSAPVSSSNQARPSFAVGLNEAALDSPTFRATSSHFAEQVDGIERWLEGYVKSQSKLVHDLLALEETINTFLSRSTPSAAVADGVIDNDYTLLALKRVGDGSREWWTHILSTVRRMDSISLDPIRHLLNGELRTFKEARKALEQTQKHFDTTLARYVGQSKTKEASALREDAFAVYEARKAYLKASMDFCQMAPQLRYSLDKLLVRVSADFWREMKRSRESASSYAKWGDEMERVRGWARDLESTEGSLRRELQISRREVGETTLATFKPSRELDDYSVSTVPFLGSRGPMNMRTKDQDSVISEKQGWLFLRTVSGKPARFTWVRRWYYCRDGIFGWLVQSGHGVLQGDEIGVLLCGAKPAVQEERRFCFEIKTKSQTLLLQAETQSQLTEWLEVFEVAKKQAFEASMGRDAPSAAGVDPAFAITPPLVPEFSAKALDSQLGVGGEDAATGADRGATLPVPGNDASHMSRSSFDAPLNPPRRSITTALVREEGESSRDHAARIMQKLDLHRKGDAAPQQAAGGIASLISASHNLLPGYMMQNPSATQLPRAATFSHIPAAPQLPLGEVRRSNLAPVTLAKPPAPTGLSKAAVLTSGELGLGGADPTHTLPTAIMANYWGSNLWGAAYTPRQESAPTPAPNDDDPFLRSAMPLGSPTNGQASRSPNSLHRKTFSADVKIMPPRILEKAATESFPVNYPAELRAQLAQFRLLFPSVPLEEKLVLVFRAAWSSATESGSSASGLVGSGRVYITPDNMYFYGQQMGLITAYSFSLDIISEVTAAPGKDCDYIYLHLNQDTNETGFKRITLKTFLDDLALLHARLNLLVDDLQAEEPMELPDLIDALINLANDDREIKSPGAESWGEGSGNESPDEQTPVPGRAIGRRDYSDTKPGRVTRKLVPKFQLPSHPVVYEPEDMGQPDAERHFEISAKACFHVLFGDKSFIFPKLYFERRAKEIAQGPWDLADQGKMKRTFRFKVDFADLLGRKRLSDIVDQQNIDVFSDHVTYVVTHHGTPWHLPHSQDFKIICKIVITHMAKSKCKLAIYNRIEWTKPPAFSKNIIERQALNDARRNAEELAEVATDQVRKLGPHSRTKRAIQVYGNLGQQTQVVVFTPGEADPVKKTQVKQRTLTDMLSETVFSFAESVASSLMMWTFAGVKKLYDVVTAQRIILLVLALSVFTNLVFSSRETSTWWTERRAAKFMSRIGVGPNVAMSKSIYIADLEEAAQQSGLPPHRTPTDSPCYDTFCNIVNTTDIDAPYEDAGDMLSAASSRAAAKRLRRTRQKLGSYRHDLLVAMRVVNSIEREMVQSEWENWLADEMLRCDQVKALLHSQQPAGGGSAKKNKKAAATGEASKGANGPQKVMRPLDEARIGSLKKWHEEYCGSCRADQRDLEGYRLAHRTMMG</sequence>
<feature type="compositionally biased region" description="Basic and acidic residues" evidence="5">
    <location>
        <begin position="899"/>
        <end position="908"/>
    </location>
</feature>
<feature type="compositionally biased region" description="Polar residues" evidence="5">
    <location>
        <begin position="672"/>
        <end position="684"/>
    </location>
</feature>
<dbReference type="InterPro" id="IPR039463">
    <property type="entry name" value="Sip3/Lam1_BAR"/>
</dbReference>
<dbReference type="Pfam" id="PF16016">
    <property type="entry name" value="VASt"/>
    <property type="match status" value="1"/>
</dbReference>
<dbReference type="FunFam" id="1.20.1270.60:FF:000079">
    <property type="entry name" value="Transcription factor SipA3"/>
    <property type="match status" value="1"/>
</dbReference>
<evidence type="ECO:0000256" key="2">
    <source>
        <dbReference type="ARBA" id="ARBA00022692"/>
    </source>
</evidence>
<protein>
    <recommendedName>
        <fullName evidence="10">PH domain-containing protein</fullName>
    </recommendedName>
</protein>
<dbReference type="OrthoDB" id="10070851at2759"/>
<evidence type="ECO:0000256" key="4">
    <source>
        <dbReference type="ARBA" id="ARBA00023136"/>
    </source>
</evidence>
<dbReference type="SUPFAM" id="SSF103657">
    <property type="entry name" value="BAR/IMD domain-like"/>
    <property type="match status" value="1"/>
</dbReference>
<evidence type="ECO:0000313" key="9">
    <source>
        <dbReference type="Proteomes" id="UP000319257"/>
    </source>
</evidence>
<dbReference type="RefSeq" id="XP_030992551.1">
    <property type="nucleotide sequence ID" value="XM_031143060.1"/>
</dbReference>
<feature type="region of interest" description="Disordered" evidence="5">
    <location>
        <begin position="647"/>
        <end position="686"/>
    </location>
</feature>
<dbReference type="CDD" id="cd07609">
    <property type="entry name" value="BAR_SIP3_fungi"/>
    <property type="match status" value="1"/>
</dbReference>
<dbReference type="PANTHER" id="PTHR14248">
    <property type="entry name" value="CYCLIN Y, ISOFORM A"/>
    <property type="match status" value="1"/>
</dbReference>
<dbReference type="Proteomes" id="UP000319257">
    <property type="component" value="Unassembled WGS sequence"/>
</dbReference>
<dbReference type="Pfam" id="PF16746">
    <property type="entry name" value="BAR_3"/>
    <property type="match status" value="1"/>
</dbReference>
<dbReference type="InterPro" id="IPR011993">
    <property type="entry name" value="PH-like_dom_sf"/>
</dbReference>
<dbReference type="GO" id="GO:0005737">
    <property type="term" value="C:cytoplasm"/>
    <property type="evidence" value="ECO:0007669"/>
    <property type="project" value="InterPro"/>
</dbReference>
<name>A0A507B2Q5_9PEZI</name>
<evidence type="ECO:0000313" key="8">
    <source>
        <dbReference type="EMBL" id="TPX10840.1"/>
    </source>
</evidence>
<dbReference type="InterPro" id="IPR031968">
    <property type="entry name" value="VASt"/>
</dbReference>
<reference evidence="8 9" key="1">
    <citation type="submission" date="2019-06" db="EMBL/GenBank/DDBJ databases">
        <title>Draft genome sequence of the filamentous fungus Phialemoniopsis curvata isolated from diesel fuel.</title>
        <authorList>
            <person name="Varaljay V.A."/>
            <person name="Lyon W.J."/>
            <person name="Crouch A.L."/>
            <person name="Drake C.E."/>
            <person name="Hollomon J.M."/>
            <person name="Nadeau L.J."/>
            <person name="Nunn H.S."/>
            <person name="Stevenson B.S."/>
            <person name="Bojanowski C.L."/>
            <person name="Crookes-Goodson W.J."/>
        </authorList>
    </citation>
    <scope>NUCLEOTIDE SEQUENCE [LARGE SCALE GENOMIC DNA]</scope>
    <source>
        <strain evidence="8 9">D216</strain>
    </source>
</reference>
<dbReference type="FunCoup" id="A0A507B2Q5">
    <property type="interactions" value="43"/>
</dbReference>
<feature type="region of interest" description="Disordered" evidence="5">
    <location>
        <begin position="1348"/>
        <end position="1380"/>
    </location>
</feature>
<dbReference type="Gene3D" id="2.30.29.30">
    <property type="entry name" value="Pleckstrin-homology domain (PH domain)/Phosphotyrosine-binding domain (PTB)"/>
    <property type="match status" value="1"/>
</dbReference>
<dbReference type="EMBL" id="SKBQ01000053">
    <property type="protein sequence ID" value="TPX10840.1"/>
    <property type="molecule type" value="Genomic_DNA"/>
</dbReference>